<dbReference type="Gene3D" id="3.40.50.2300">
    <property type="match status" value="1"/>
</dbReference>
<protein>
    <submittedName>
        <fullName evidence="5">Response regulator</fullName>
    </submittedName>
</protein>
<dbReference type="SMART" id="SM00448">
    <property type="entry name" value="REC"/>
    <property type="match status" value="1"/>
</dbReference>
<keyword evidence="6" id="KW-1185">Reference proteome</keyword>
<feature type="domain" description="Response regulatory" evidence="4">
    <location>
        <begin position="7"/>
        <end position="121"/>
    </location>
</feature>
<dbReference type="GO" id="GO:0000160">
    <property type="term" value="P:phosphorelay signal transduction system"/>
    <property type="evidence" value="ECO:0007669"/>
    <property type="project" value="InterPro"/>
</dbReference>
<keyword evidence="1 2" id="KW-0597">Phosphoprotein</keyword>
<dbReference type="PANTHER" id="PTHR44591:SF19">
    <property type="entry name" value="TWO-COMPONENT RESPONSE REGULATOR-RELATED"/>
    <property type="match status" value="1"/>
</dbReference>
<evidence type="ECO:0000256" key="3">
    <source>
        <dbReference type="SAM" id="Coils"/>
    </source>
</evidence>
<dbReference type="InterPro" id="IPR011006">
    <property type="entry name" value="CheY-like_superfamily"/>
</dbReference>
<dbReference type="Pfam" id="PF00072">
    <property type="entry name" value="Response_reg"/>
    <property type="match status" value="1"/>
</dbReference>
<dbReference type="Proteomes" id="UP001155182">
    <property type="component" value="Unassembled WGS sequence"/>
</dbReference>
<evidence type="ECO:0000259" key="4">
    <source>
        <dbReference type="PROSITE" id="PS50110"/>
    </source>
</evidence>
<dbReference type="PANTHER" id="PTHR44591">
    <property type="entry name" value="STRESS RESPONSE REGULATOR PROTEIN 1"/>
    <property type="match status" value="1"/>
</dbReference>
<dbReference type="EMBL" id="JAMWYS010000013">
    <property type="protein sequence ID" value="MCO4291969.1"/>
    <property type="molecule type" value="Genomic_DNA"/>
</dbReference>
<reference evidence="5" key="1">
    <citation type="submission" date="2022-06" db="EMBL/GenBank/DDBJ databases">
        <title>Solitalea sp. MAHUQ-68 isolated from rhizospheric soil.</title>
        <authorList>
            <person name="Huq M.A."/>
        </authorList>
    </citation>
    <scope>NUCLEOTIDE SEQUENCE</scope>
    <source>
        <strain evidence="5">MAHUQ-68</strain>
    </source>
</reference>
<keyword evidence="3" id="KW-0175">Coiled coil</keyword>
<feature type="modified residue" description="4-aspartylphosphate" evidence="2">
    <location>
        <position position="55"/>
    </location>
</feature>
<organism evidence="5 6">
    <name type="scientific">Solitalea agri</name>
    <dbReference type="NCBI Taxonomy" id="2953739"/>
    <lineage>
        <taxon>Bacteria</taxon>
        <taxon>Pseudomonadati</taxon>
        <taxon>Bacteroidota</taxon>
        <taxon>Sphingobacteriia</taxon>
        <taxon>Sphingobacteriales</taxon>
        <taxon>Sphingobacteriaceae</taxon>
        <taxon>Solitalea</taxon>
    </lineage>
</organism>
<dbReference type="AlphaFoldDB" id="A0A9X2JBZ1"/>
<sequence length="154" mass="18034">MTDEQINILYIDDEPHNLTAFKAAFRREFTVFTAESAAEGRKILDENEIHILITDQRMPNITGIEFLESILEIHPNPIRMLLTGYADISAVIDAINKGQVYRYISKPWDEYELRQNIQNGYDVYMLRRKNKQLTEDLAQANDQLEFLLRQKLLS</sequence>
<dbReference type="RefSeq" id="WP_252586203.1">
    <property type="nucleotide sequence ID" value="NZ_JAMWYS010000013.1"/>
</dbReference>
<proteinExistence type="predicted"/>
<feature type="coiled-coil region" evidence="3">
    <location>
        <begin position="123"/>
        <end position="150"/>
    </location>
</feature>
<gene>
    <name evidence="5" type="ORF">NF867_03725</name>
</gene>
<comment type="caution">
    <text evidence="5">The sequence shown here is derived from an EMBL/GenBank/DDBJ whole genome shotgun (WGS) entry which is preliminary data.</text>
</comment>
<dbReference type="CDD" id="cd17569">
    <property type="entry name" value="REC_HupR-like"/>
    <property type="match status" value="1"/>
</dbReference>
<accession>A0A9X2JBZ1</accession>
<evidence type="ECO:0000256" key="2">
    <source>
        <dbReference type="PROSITE-ProRule" id="PRU00169"/>
    </source>
</evidence>
<evidence type="ECO:0000313" key="6">
    <source>
        <dbReference type="Proteomes" id="UP001155182"/>
    </source>
</evidence>
<evidence type="ECO:0000256" key="1">
    <source>
        <dbReference type="ARBA" id="ARBA00022553"/>
    </source>
</evidence>
<dbReference type="InterPro" id="IPR050595">
    <property type="entry name" value="Bact_response_regulator"/>
</dbReference>
<dbReference type="PROSITE" id="PS50110">
    <property type="entry name" value="RESPONSE_REGULATORY"/>
    <property type="match status" value="1"/>
</dbReference>
<evidence type="ECO:0000313" key="5">
    <source>
        <dbReference type="EMBL" id="MCO4291969.1"/>
    </source>
</evidence>
<dbReference type="SUPFAM" id="SSF52172">
    <property type="entry name" value="CheY-like"/>
    <property type="match status" value="1"/>
</dbReference>
<dbReference type="InterPro" id="IPR001789">
    <property type="entry name" value="Sig_transdc_resp-reg_receiver"/>
</dbReference>
<name>A0A9X2JBZ1_9SPHI</name>